<keyword evidence="1" id="KW-0812">Transmembrane</keyword>
<evidence type="ECO:0000313" key="2">
    <source>
        <dbReference type="EMBL" id="ELT93965.1"/>
    </source>
</evidence>
<accession>R7TSF8</accession>
<dbReference type="EMBL" id="AMQN01012503">
    <property type="status" value="NOT_ANNOTATED_CDS"/>
    <property type="molecule type" value="Genomic_DNA"/>
</dbReference>
<keyword evidence="1" id="KW-1133">Transmembrane helix</keyword>
<feature type="transmembrane region" description="Helical" evidence="1">
    <location>
        <begin position="49"/>
        <end position="72"/>
    </location>
</feature>
<sequence length="121" mass="13448">MAYPSVAPKLCSSISAMPAALPCYTSPPTFPPMTSFNSTSSGPIYLYPGFIAVFVLASLCALLGAIYAYLYFNHIKPNHRRPRTFSNRPSTSEDGKAHPFISTHIFFFKNYQLPNSGEFRK</sequence>
<name>R7TSF8_CAPTE</name>
<protein>
    <submittedName>
        <fullName evidence="2 3">Uncharacterized protein</fullName>
    </submittedName>
</protein>
<evidence type="ECO:0000313" key="4">
    <source>
        <dbReference type="Proteomes" id="UP000014760"/>
    </source>
</evidence>
<keyword evidence="1" id="KW-0472">Membrane</keyword>
<dbReference type="EMBL" id="KB309554">
    <property type="protein sequence ID" value="ELT93965.1"/>
    <property type="molecule type" value="Genomic_DNA"/>
</dbReference>
<dbReference type="EnsemblMetazoa" id="CapteT191801">
    <property type="protein sequence ID" value="CapteP191801"/>
    <property type="gene ID" value="CapteG191801"/>
</dbReference>
<reference evidence="3" key="3">
    <citation type="submission" date="2015-06" db="UniProtKB">
        <authorList>
            <consortium name="EnsemblMetazoa"/>
        </authorList>
    </citation>
    <scope>IDENTIFICATION</scope>
</reference>
<reference evidence="2 4" key="2">
    <citation type="journal article" date="2013" name="Nature">
        <title>Insights into bilaterian evolution from three spiralian genomes.</title>
        <authorList>
            <person name="Simakov O."/>
            <person name="Marletaz F."/>
            <person name="Cho S.J."/>
            <person name="Edsinger-Gonzales E."/>
            <person name="Havlak P."/>
            <person name="Hellsten U."/>
            <person name="Kuo D.H."/>
            <person name="Larsson T."/>
            <person name="Lv J."/>
            <person name="Arendt D."/>
            <person name="Savage R."/>
            <person name="Osoegawa K."/>
            <person name="de Jong P."/>
            <person name="Grimwood J."/>
            <person name="Chapman J.A."/>
            <person name="Shapiro H."/>
            <person name="Aerts A."/>
            <person name="Otillar R.P."/>
            <person name="Terry A.Y."/>
            <person name="Boore J.L."/>
            <person name="Grigoriev I.V."/>
            <person name="Lindberg D.R."/>
            <person name="Seaver E.C."/>
            <person name="Weisblat D.A."/>
            <person name="Putnam N.H."/>
            <person name="Rokhsar D.S."/>
        </authorList>
    </citation>
    <scope>NUCLEOTIDE SEQUENCE</scope>
    <source>
        <strain evidence="2 4">I ESC-2004</strain>
    </source>
</reference>
<reference evidence="4" key="1">
    <citation type="submission" date="2012-12" db="EMBL/GenBank/DDBJ databases">
        <authorList>
            <person name="Hellsten U."/>
            <person name="Grimwood J."/>
            <person name="Chapman J.A."/>
            <person name="Shapiro H."/>
            <person name="Aerts A."/>
            <person name="Otillar R.P."/>
            <person name="Terry A.Y."/>
            <person name="Boore J.L."/>
            <person name="Simakov O."/>
            <person name="Marletaz F."/>
            <person name="Cho S.-J."/>
            <person name="Edsinger-Gonzales E."/>
            <person name="Havlak P."/>
            <person name="Kuo D.-H."/>
            <person name="Larsson T."/>
            <person name="Lv J."/>
            <person name="Arendt D."/>
            <person name="Savage R."/>
            <person name="Osoegawa K."/>
            <person name="de Jong P."/>
            <person name="Lindberg D.R."/>
            <person name="Seaver E.C."/>
            <person name="Weisblat D.A."/>
            <person name="Putnam N.H."/>
            <person name="Grigoriev I.V."/>
            <person name="Rokhsar D.S."/>
        </authorList>
    </citation>
    <scope>NUCLEOTIDE SEQUENCE</scope>
    <source>
        <strain evidence="4">I ESC-2004</strain>
    </source>
</reference>
<evidence type="ECO:0000313" key="3">
    <source>
        <dbReference type="EnsemblMetazoa" id="CapteP191801"/>
    </source>
</evidence>
<evidence type="ECO:0000256" key="1">
    <source>
        <dbReference type="SAM" id="Phobius"/>
    </source>
</evidence>
<keyword evidence="4" id="KW-1185">Reference proteome</keyword>
<dbReference type="HOGENOM" id="CLU_2040279_0_0_1"/>
<dbReference type="AlphaFoldDB" id="R7TSF8"/>
<dbReference type="Proteomes" id="UP000014760">
    <property type="component" value="Unassembled WGS sequence"/>
</dbReference>
<proteinExistence type="predicted"/>
<organism evidence="2">
    <name type="scientific">Capitella teleta</name>
    <name type="common">Polychaete worm</name>
    <dbReference type="NCBI Taxonomy" id="283909"/>
    <lineage>
        <taxon>Eukaryota</taxon>
        <taxon>Metazoa</taxon>
        <taxon>Spiralia</taxon>
        <taxon>Lophotrochozoa</taxon>
        <taxon>Annelida</taxon>
        <taxon>Polychaeta</taxon>
        <taxon>Sedentaria</taxon>
        <taxon>Scolecida</taxon>
        <taxon>Capitellidae</taxon>
        <taxon>Capitella</taxon>
    </lineage>
</organism>
<gene>
    <name evidence="2" type="ORF">CAPTEDRAFT_191801</name>
</gene>